<dbReference type="PANTHER" id="PTHR43415">
    <property type="entry name" value="SPERMIDINE N(1)-ACETYLTRANSFERASE"/>
    <property type="match status" value="1"/>
</dbReference>
<dbReference type="KEGG" id="srt:Srot_0635"/>
<dbReference type="InterPro" id="IPR016181">
    <property type="entry name" value="Acyl_CoA_acyltransferase"/>
</dbReference>
<protein>
    <submittedName>
        <fullName evidence="2">Diamine N-acetyltransferase</fullName>
        <ecNumber evidence="2">2.3.1.57</ecNumber>
    </submittedName>
</protein>
<dbReference type="OrthoDB" id="9814648at2"/>
<dbReference type="EMBL" id="CP001958">
    <property type="protein sequence ID" value="ADG97117.1"/>
    <property type="molecule type" value="Genomic_DNA"/>
</dbReference>
<keyword evidence="2" id="KW-0808">Transferase</keyword>
<dbReference type="HOGENOM" id="CLU_013985_3_2_11"/>
<dbReference type="eggNOG" id="COG1670">
    <property type="taxonomic scope" value="Bacteria"/>
</dbReference>
<organism evidence="2 3">
    <name type="scientific">Segniliparus rotundus (strain ATCC BAA-972 / CDC 1076 / CIP 108378 / DSM 44985 / JCM 13578)</name>
    <dbReference type="NCBI Taxonomy" id="640132"/>
    <lineage>
        <taxon>Bacteria</taxon>
        <taxon>Bacillati</taxon>
        <taxon>Actinomycetota</taxon>
        <taxon>Actinomycetes</taxon>
        <taxon>Mycobacteriales</taxon>
        <taxon>Segniliparaceae</taxon>
        <taxon>Segniliparus</taxon>
    </lineage>
</organism>
<dbReference type="InterPro" id="IPR000182">
    <property type="entry name" value="GNAT_dom"/>
</dbReference>
<dbReference type="Gene3D" id="3.40.630.30">
    <property type="match status" value="1"/>
</dbReference>
<dbReference type="Pfam" id="PF13302">
    <property type="entry name" value="Acetyltransf_3"/>
    <property type="match status" value="1"/>
</dbReference>
<dbReference type="AlphaFoldDB" id="D6ZCS5"/>
<accession>D6ZCS5</accession>
<dbReference type="RefSeq" id="WP_013137573.1">
    <property type="nucleotide sequence ID" value="NC_014168.1"/>
</dbReference>
<sequence>MDAEPAVRLRPLERSDLPFVHSVSNDSQAMSYWFEEPFESLAELIEIYERHIHDVRERRFIIEHDGQQAGIVELVEIDYIHRNCEFAIAVVPQFQGFGLVQGAVLAGLRHAFDILNLHKVYLLVDAENVKAVHIYEKAGFVAEGVLREEYFAAGSYRDAVRMAIFQRDYQARDEQGRG</sequence>
<dbReference type="PROSITE" id="PS51186">
    <property type="entry name" value="GNAT"/>
    <property type="match status" value="1"/>
</dbReference>
<dbReference type="NCBIfam" id="NF011709">
    <property type="entry name" value="PRK15130.1"/>
    <property type="match status" value="1"/>
</dbReference>
<gene>
    <name evidence="2" type="ordered locus">Srot_0635</name>
</gene>
<dbReference type="GO" id="GO:0004145">
    <property type="term" value="F:diamine N-acetyltransferase activity"/>
    <property type="evidence" value="ECO:0007669"/>
    <property type="project" value="UniProtKB-EC"/>
</dbReference>
<dbReference type="PANTHER" id="PTHR43415:SF6">
    <property type="entry name" value="SPERMIDINE N(1)-ACETYLTRANSFERASE"/>
    <property type="match status" value="1"/>
</dbReference>
<evidence type="ECO:0000259" key="1">
    <source>
        <dbReference type="PROSITE" id="PS51186"/>
    </source>
</evidence>
<dbReference type="EC" id="2.3.1.57" evidence="2"/>
<dbReference type="SUPFAM" id="SSF55729">
    <property type="entry name" value="Acyl-CoA N-acyltransferases (Nat)"/>
    <property type="match status" value="1"/>
</dbReference>
<dbReference type="STRING" id="640132.Srot_0635"/>
<dbReference type="Proteomes" id="UP000002247">
    <property type="component" value="Chromosome"/>
</dbReference>
<keyword evidence="3" id="KW-1185">Reference proteome</keyword>
<name>D6ZCS5_SEGRD</name>
<evidence type="ECO:0000313" key="3">
    <source>
        <dbReference type="Proteomes" id="UP000002247"/>
    </source>
</evidence>
<reference evidence="2 3" key="1">
    <citation type="journal article" date="2010" name="Stand. Genomic Sci.">
        <title>Complete genome sequence of Segniliparus rotundus type strain (CDC 1076).</title>
        <authorList>
            <person name="Sikorski J."/>
            <person name="Lapidus A."/>
            <person name="Copeland A."/>
            <person name="Misra M."/>
            <person name="Glavina Del Rio T."/>
            <person name="Nolan M."/>
            <person name="Lucas S."/>
            <person name="Chen F."/>
            <person name="Tice H."/>
            <person name="Cheng J.F."/>
            <person name="Jando M."/>
            <person name="Schneider S."/>
            <person name="Bruce D."/>
            <person name="Goodwin L."/>
            <person name="Pitluck S."/>
            <person name="Liolios K."/>
            <person name="Mikhailova N."/>
            <person name="Pati A."/>
            <person name="Ivanova N."/>
            <person name="Mavromatis K."/>
            <person name="Chen A."/>
            <person name="Palaniappan K."/>
            <person name="Chertkov O."/>
            <person name="Land M."/>
            <person name="Hauser L."/>
            <person name="Chang Y.J."/>
            <person name="Jeffries C.D."/>
            <person name="Brettin T."/>
            <person name="Detter J.C."/>
            <person name="Han C."/>
            <person name="Rohde M."/>
            <person name="Goker M."/>
            <person name="Bristow J."/>
            <person name="Eisen J.A."/>
            <person name="Markowitz V."/>
            <person name="Hugenholtz P."/>
            <person name="Kyrpides N.C."/>
            <person name="Klenk H.P."/>
        </authorList>
    </citation>
    <scope>NUCLEOTIDE SEQUENCE [LARGE SCALE GENOMIC DNA]</scope>
    <source>
        <strain evidence="3">ATCC BAA-972 / CDC 1076 / CIP 108378 / DSM 44985 / JCM 13578</strain>
    </source>
</reference>
<proteinExistence type="predicted"/>
<keyword evidence="2" id="KW-0012">Acyltransferase</keyword>
<evidence type="ECO:0000313" key="2">
    <source>
        <dbReference type="EMBL" id="ADG97117.1"/>
    </source>
</evidence>
<feature type="domain" description="N-acetyltransferase" evidence="1">
    <location>
        <begin position="7"/>
        <end position="167"/>
    </location>
</feature>